<organism evidence="10 11">
    <name type="scientific">Nezara viridula</name>
    <name type="common">Southern green stink bug</name>
    <name type="synonym">Cimex viridulus</name>
    <dbReference type="NCBI Taxonomy" id="85310"/>
    <lineage>
        <taxon>Eukaryota</taxon>
        <taxon>Metazoa</taxon>
        <taxon>Ecdysozoa</taxon>
        <taxon>Arthropoda</taxon>
        <taxon>Hexapoda</taxon>
        <taxon>Insecta</taxon>
        <taxon>Pterygota</taxon>
        <taxon>Neoptera</taxon>
        <taxon>Paraneoptera</taxon>
        <taxon>Hemiptera</taxon>
        <taxon>Heteroptera</taxon>
        <taxon>Panheteroptera</taxon>
        <taxon>Pentatomomorpha</taxon>
        <taxon>Pentatomoidea</taxon>
        <taxon>Pentatomidae</taxon>
        <taxon>Pentatominae</taxon>
        <taxon>Nezara</taxon>
    </lineage>
</organism>
<comment type="subcellular location">
    <subcellularLocation>
        <location evidence="2">Cytoplasm</location>
    </subcellularLocation>
    <subcellularLocation>
        <location evidence="1">Nucleus</location>
    </subcellularLocation>
</comment>
<dbReference type="InterPro" id="IPR056517">
    <property type="entry name" value="INTS7_HB"/>
</dbReference>
<dbReference type="InterPro" id="IPR011989">
    <property type="entry name" value="ARM-like"/>
</dbReference>
<dbReference type="GO" id="GO:0034472">
    <property type="term" value="P:snRNA 3'-end processing"/>
    <property type="evidence" value="ECO:0007669"/>
    <property type="project" value="TreeGrafter"/>
</dbReference>
<evidence type="ECO:0000259" key="9">
    <source>
        <dbReference type="Pfam" id="PF24437"/>
    </source>
</evidence>
<name>A0A9P0E593_NEZVI</name>
<evidence type="ECO:0000313" key="11">
    <source>
        <dbReference type="Proteomes" id="UP001152798"/>
    </source>
</evidence>
<evidence type="ECO:0000256" key="6">
    <source>
        <dbReference type="ARBA" id="ARBA00023242"/>
    </source>
</evidence>
<dbReference type="InterPro" id="IPR016024">
    <property type="entry name" value="ARM-type_fold"/>
</dbReference>
<keyword evidence="5" id="KW-0963">Cytoplasm</keyword>
<dbReference type="OrthoDB" id="1921953at2759"/>
<accession>A0A9P0E593</accession>
<protein>
    <recommendedName>
        <fullName evidence="4">Integrator complex subunit 7</fullName>
    </recommendedName>
</protein>
<dbReference type="Gene3D" id="1.25.10.10">
    <property type="entry name" value="Leucine-rich Repeat Variant"/>
    <property type="match status" value="1"/>
</dbReference>
<dbReference type="Pfam" id="PF24436">
    <property type="entry name" value="INTS7_N"/>
    <property type="match status" value="1"/>
</dbReference>
<dbReference type="PANTHER" id="PTHR13322:SF2">
    <property type="entry name" value="INTEGRATOR COMPLEX SUBUNIT 7"/>
    <property type="match status" value="1"/>
</dbReference>
<dbReference type="PANTHER" id="PTHR13322">
    <property type="entry name" value="C1ORF73 PROTEIN"/>
    <property type="match status" value="1"/>
</dbReference>
<dbReference type="InterPro" id="IPR056516">
    <property type="entry name" value="INTS7_N"/>
</dbReference>
<dbReference type="GO" id="GO:0032039">
    <property type="term" value="C:integrator complex"/>
    <property type="evidence" value="ECO:0007669"/>
    <property type="project" value="InterPro"/>
</dbReference>
<dbReference type="GO" id="GO:0005737">
    <property type="term" value="C:cytoplasm"/>
    <property type="evidence" value="ECO:0007669"/>
    <property type="project" value="UniProtKB-SubCell"/>
</dbReference>
<evidence type="ECO:0000259" key="8">
    <source>
        <dbReference type="Pfam" id="PF24436"/>
    </source>
</evidence>
<keyword evidence="6" id="KW-0539">Nucleus</keyword>
<evidence type="ECO:0000256" key="5">
    <source>
        <dbReference type="ARBA" id="ARBA00022490"/>
    </source>
</evidence>
<dbReference type="EMBL" id="OV725077">
    <property type="protein sequence ID" value="CAH1391931.1"/>
    <property type="molecule type" value="Genomic_DNA"/>
</dbReference>
<sequence>MSGVRFTPINEGLGEPEQDANSALTELDKGLRSGKVGEQCEAIVRFPRLFEKYPFPILINSSFLKLADIFRVGNNFLRLWVLRVCQQSEKHLDKILNVDEFIRRVFSVIHSNDPVARALTLQTLGSVAGVIPERQQVHHSIRRSLDSHDSVEVEAAIYAAMQFAAQSKSFALGMCNKISDMIRGLATPAHMKLQLIPILQHMHHDTSTAAMVRTVCTDLLPKYPAKDFVVTTLNTLTKLAASTLVDIPSQVELLLEYLVKDKRWAVKKASLTGLHQLAKVGPHLWPQTCVTKTIHLARNSHHEAVISHALDIFIILTKSPVICQEYVDSDSELMKLCQETCYSSNWLISAKSVKILTNMVNFCFQEGLPISDVEEHLSTVESLLLLLVTCNKGDIEKYVLTSCLQSAVTLCKVHKPLANRFIELIASQLENASEESSLLLCQALGGIGSLEPGVLEPYLCDITKKIQEICISSMCDHISTKVMLCTIIFQTIRPSYWDEELQASVDLVIENSDLWANYKVARAAARYGHFKVCNNVIKKLQGKVSSEHLHFWLIALQHISNAEASLKSEGSQIDRLENAITYYNAGITSLRAGSSPINSLSFQAEYSSLRCELLNCFSQLVSCCNSICFSPPPAIAVAIVTAARDELQRCGHITNQLRKCAKEFRACGELYWKLYQSAFDADQGSLTNLQVLQHMCMLMAHSIDCVALVNYQGDEPSLDSSLQDCNLETTIMLEACKEASKFIQPMELPKTIVHQVSVDNLLEQVEILITSTFCMPRYFFQVLQSTSVKLAVTPQPRANGEYITVTSGQQLAVKVEGVIQHGCRAGLFRSVERVTITLTTHPSPRLNSNEKINENGLLLTQTVIPHRDFFSAQFLVSLGSGSVQATVNVSASVIDQTGTTWQTGPKSTLTIKQLEDPAVRTH</sequence>
<feature type="domain" description="Integrator complex subunit 7 helical bundle" evidence="9">
    <location>
        <begin position="531"/>
        <end position="706"/>
    </location>
</feature>
<dbReference type="InterPro" id="IPR054519">
    <property type="entry name" value="INTS7_C"/>
</dbReference>
<dbReference type="SUPFAM" id="SSF48371">
    <property type="entry name" value="ARM repeat"/>
    <property type="match status" value="1"/>
</dbReference>
<feature type="domain" description="Integrator complex subunit 7 N-terminal" evidence="8">
    <location>
        <begin position="24"/>
        <end position="529"/>
    </location>
</feature>
<evidence type="ECO:0000259" key="7">
    <source>
        <dbReference type="Pfam" id="PF22965"/>
    </source>
</evidence>
<comment type="similarity">
    <text evidence="3">Belongs to the Integrator subunit 7 family.</text>
</comment>
<keyword evidence="11" id="KW-1185">Reference proteome</keyword>
<dbReference type="Pfam" id="PF24437">
    <property type="entry name" value="INTS7_HB"/>
    <property type="match status" value="1"/>
</dbReference>
<gene>
    <name evidence="10" type="ORF">NEZAVI_LOCUS2849</name>
</gene>
<reference evidence="10" key="1">
    <citation type="submission" date="2022-01" db="EMBL/GenBank/DDBJ databases">
        <authorList>
            <person name="King R."/>
        </authorList>
    </citation>
    <scope>NUCLEOTIDE SEQUENCE</scope>
</reference>
<evidence type="ECO:0000313" key="10">
    <source>
        <dbReference type="EMBL" id="CAH1391931.1"/>
    </source>
</evidence>
<dbReference type="InterPro" id="IPR033060">
    <property type="entry name" value="INTS7"/>
</dbReference>
<evidence type="ECO:0000256" key="3">
    <source>
        <dbReference type="ARBA" id="ARBA00008565"/>
    </source>
</evidence>
<evidence type="ECO:0000256" key="2">
    <source>
        <dbReference type="ARBA" id="ARBA00004496"/>
    </source>
</evidence>
<dbReference type="Pfam" id="PF22965">
    <property type="entry name" value="INTS7_C"/>
    <property type="match status" value="1"/>
</dbReference>
<feature type="domain" description="Integrator complex subunit 7 C-terminal" evidence="7">
    <location>
        <begin position="789"/>
        <end position="901"/>
    </location>
</feature>
<evidence type="ECO:0000256" key="4">
    <source>
        <dbReference type="ARBA" id="ARBA00015336"/>
    </source>
</evidence>
<dbReference type="AlphaFoldDB" id="A0A9P0E593"/>
<evidence type="ECO:0000256" key="1">
    <source>
        <dbReference type="ARBA" id="ARBA00004123"/>
    </source>
</evidence>
<proteinExistence type="inferred from homology"/>
<dbReference type="Proteomes" id="UP001152798">
    <property type="component" value="Chromosome 1"/>
</dbReference>